<keyword evidence="3 7" id="KW-0547">Nucleotide-binding</keyword>
<dbReference type="InterPro" id="IPR011009">
    <property type="entry name" value="Kinase-like_dom_sf"/>
</dbReference>
<dbReference type="PROSITE" id="PS50082">
    <property type="entry name" value="WD_REPEATS_2"/>
    <property type="match status" value="3"/>
</dbReference>
<organism evidence="11 12">
    <name type="scientific">Xylaria grammica</name>
    <dbReference type="NCBI Taxonomy" id="363999"/>
    <lineage>
        <taxon>Eukaryota</taxon>
        <taxon>Fungi</taxon>
        <taxon>Dikarya</taxon>
        <taxon>Ascomycota</taxon>
        <taxon>Pezizomycotina</taxon>
        <taxon>Sordariomycetes</taxon>
        <taxon>Xylariomycetidae</taxon>
        <taxon>Xylariales</taxon>
        <taxon>Xylariaceae</taxon>
        <taxon>Xylaria</taxon>
    </lineage>
</organism>
<keyword evidence="2 8" id="KW-0677">Repeat</keyword>
<dbReference type="PROSITE" id="PS00107">
    <property type="entry name" value="PROTEIN_KINASE_ATP"/>
    <property type="match status" value="1"/>
</dbReference>
<evidence type="ECO:0000256" key="6">
    <source>
        <dbReference type="PROSITE-ProRule" id="PRU00221"/>
    </source>
</evidence>
<feature type="compositionally biased region" description="Polar residues" evidence="9">
    <location>
        <begin position="542"/>
        <end position="560"/>
    </location>
</feature>
<dbReference type="PROSITE" id="PS50011">
    <property type="entry name" value="PROTEIN_KINASE_DOM"/>
    <property type="match status" value="1"/>
</dbReference>
<comment type="subcellular location">
    <subcellularLocation>
        <location evidence="8">Nucleus</location>
    </subcellularLocation>
</comment>
<dbReference type="PRINTS" id="PR00320">
    <property type="entry name" value="GPROTEINBRPT"/>
</dbReference>
<name>A0A439CML1_9PEZI</name>
<feature type="repeat" description="WD" evidence="6">
    <location>
        <begin position="617"/>
        <end position="658"/>
    </location>
</feature>
<dbReference type="InterPro" id="IPR036322">
    <property type="entry name" value="WD40_repeat_dom_sf"/>
</dbReference>
<comment type="function">
    <text evidence="8">Involved in pre-mRNA splicing and required for cell cycle progression at G2/M.</text>
</comment>
<evidence type="ECO:0000313" key="11">
    <source>
        <dbReference type="EMBL" id="RWA03401.1"/>
    </source>
</evidence>
<evidence type="ECO:0000256" key="8">
    <source>
        <dbReference type="RuleBase" id="RU369036"/>
    </source>
</evidence>
<comment type="similarity">
    <text evidence="5 8">Belongs to the WD repeat PRL1/PRL2 family.</text>
</comment>
<reference evidence="11 12" key="1">
    <citation type="submission" date="2018-12" db="EMBL/GenBank/DDBJ databases">
        <title>Draft genome sequence of Xylaria grammica IHI A82.</title>
        <authorList>
            <person name="Buettner E."/>
            <person name="Kellner H."/>
        </authorList>
    </citation>
    <scope>NUCLEOTIDE SEQUENCE [LARGE SCALE GENOMIC DNA]</scope>
    <source>
        <strain evidence="11 12">IHI A82</strain>
    </source>
</reference>
<dbReference type="STRING" id="363999.A0A439CML1"/>
<dbReference type="InterPro" id="IPR020472">
    <property type="entry name" value="WD40_PAC1"/>
</dbReference>
<dbReference type="SMART" id="SM00320">
    <property type="entry name" value="WD40"/>
    <property type="match status" value="3"/>
</dbReference>
<dbReference type="InterPro" id="IPR045241">
    <property type="entry name" value="Prp46/PLRG1-like"/>
</dbReference>
<dbReference type="PANTHER" id="PTHR19923">
    <property type="entry name" value="WD40 REPEAT PROTEINPRL1/PRL2-RELATED"/>
    <property type="match status" value="1"/>
</dbReference>
<keyword evidence="4 7" id="KW-0067">ATP-binding</keyword>
<dbReference type="GO" id="GO:0004672">
    <property type="term" value="F:protein kinase activity"/>
    <property type="evidence" value="ECO:0007669"/>
    <property type="project" value="InterPro"/>
</dbReference>
<comment type="subunit">
    <text evidence="8">Associated with the spliceosome.</text>
</comment>
<dbReference type="InterPro" id="IPR000719">
    <property type="entry name" value="Prot_kinase_dom"/>
</dbReference>
<comment type="caution">
    <text evidence="11">The sequence shown here is derived from an EMBL/GenBank/DDBJ whole genome shotgun (WGS) entry which is preliminary data.</text>
</comment>
<dbReference type="CDD" id="cd00200">
    <property type="entry name" value="WD40"/>
    <property type="match status" value="1"/>
</dbReference>
<dbReference type="Proteomes" id="UP000286045">
    <property type="component" value="Unassembled WGS sequence"/>
</dbReference>
<dbReference type="SMART" id="SM00220">
    <property type="entry name" value="S_TKc"/>
    <property type="match status" value="1"/>
</dbReference>
<proteinExistence type="inferred from homology"/>
<evidence type="ECO:0000256" key="9">
    <source>
        <dbReference type="SAM" id="MobiDB-lite"/>
    </source>
</evidence>
<evidence type="ECO:0000256" key="2">
    <source>
        <dbReference type="ARBA" id="ARBA00022737"/>
    </source>
</evidence>
<dbReference type="GO" id="GO:0005524">
    <property type="term" value="F:ATP binding"/>
    <property type="evidence" value="ECO:0007669"/>
    <property type="project" value="UniProtKB-UniRule"/>
</dbReference>
<feature type="binding site" evidence="7">
    <location>
        <position position="89"/>
    </location>
    <ligand>
        <name>ATP</name>
        <dbReference type="ChEBI" id="CHEBI:30616"/>
    </ligand>
</feature>
<dbReference type="PANTHER" id="PTHR19923:SF0">
    <property type="entry name" value="PLEIOTROPIC REGULATOR 1"/>
    <property type="match status" value="1"/>
</dbReference>
<keyword evidence="1 6" id="KW-0853">WD repeat</keyword>
<dbReference type="Pfam" id="PF00069">
    <property type="entry name" value="Pkinase"/>
    <property type="match status" value="2"/>
</dbReference>
<dbReference type="InterPro" id="IPR001680">
    <property type="entry name" value="WD40_rpt"/>
</dbReference>
<protein>
    <recommendedName>
        <fullName evidence="8">Pre-mRNA-splicing factor PRP46</fullName>
    </recommendedName>
    <alternativeName>
        <fullName evidence="8">Pre-mRNA-processing protein 46</fullName>
    </alternativeName>
</protein>
<feature type="repeat" description="WD" evidence="6">
    <location>
        <begin position="575"/>
        <end position="616"/>
    </location>
</feature>
<dbReference type="AlphaFoldDB" id="A0A439CML1"/>
<keyword evidence="12" id="KW-1185">Reference proteome</keyword>
<keyword evidence="8" id="KW-0508">mRNA splicing</keyword>
<evidence type="ECO:0000256" key="3">
    <source>
        <dbReference type="ARBA" id="ARBA00022741"/>
    </source>
</evidence>
<dbReference type="Gene3D" id="1.10.510.10">
    <property type="entry name" value="Transferase(Phosphotransferase) domain 1"/>
    <property type="match status" value="1"/>
</dbReference>
<sequence length="690" mass="77606">MASLLRRFPWPSRSWKPIAFPTSDFARIPVDQIIEEEQLPDYRASRYYPVRIGEVIRDRYQVVGKLGFGATSTVWLARDLSGRRHVALKLFIHSASMGGQLDNELNMYKRMKERGSRFHPGRSAVRELLDSFDVEGPDGQHRCLVHPPLWDSVLTFLHRNPVRRLPKPVLAGVLQYVFLALDFLHNECSIIHTDIKADNIMLGIGDDSVFIDFEEEEQRNPLPRKVLDDRTIYLSRELGMPKRLGAPVLCDFGSAVYGDVEHREVVQPSVYRSPEVILQAPWDYKIDIWNVGCMVWDIFEGGHLFFGHDPESDTYRSRAHLADMIALLGQPPQHLLSRGNLSSKFFSDKGEFQGGIPVPDPITLEEIETNLDGEDKEMFLRMMRMMLQWEPSLRSSAKELGDSRDAAAMEVAEPNLSSLALQNARRSKLLFASIPAESPRKKLKLTQDPAVGEQREKDALSVRLHAEYRHLQALPPALAQKQANAASARKKAKKQPASEPAANPDDQKAQKLIEGIAEKTPGAQEPSTALVQIRRPPPGANTPHTPSQALSSARAQATQQIKPEWHPPWKLMRVISGHLGWVRALAVEPNNQWFASGAGDRTIKIWDLATGNLRLTLTGHISTVRGLAVSPRHPYLFSCGEDKMVKCWDLETNRVIRHYHGHLSGVYTLALHPTLDVLVTGGRDGAVRVW</sequence>
<evidence type="ECO:0000256" key="1">
    <source>
        <dbReference type="ARBA" id="ARBA00022574"/>
    </source>
</evidence>
<dbReference type="InterPro" id="IPR008271">
    <property type="entry name" value="Ser/Thr_kinase_AS"/>
</dbReference>
<gene>
    <name evidence="11" type="ORF">EKO27_g11702</name>
</gene>
<dbReference type="InterPro" id="IPR017441">
    <property type="entry name" value="Protein_kinase_ATP_BS"/>
</dbReference>
<dbReference type="EMBL" id="RYZI01000806">
    <property type="protein sequence ID" value="RWA03401.1"/>
    <property type="molecule type" value="Genomic_DNA"/>
</dbReference>
<dbReference type="Gene3D" id="3.30.200.20">
    <property type="entry name" value="Phosphorylase Kinase, domain 1"/>
    <property type="match status" value="1"/>
</dbReference>
<evidence type="ECO:0000256" key="7">
    <source>
        <dbReference type="PROSITE-ProRule" id="PRU10141"/>
    </source>
</evidence>
<feature type="domain" description="Protein kinase" evidence="10">
    <location>
        <begin position="60"/>
        <end position="416"/>
    </location>
</feature>
<dbReference type="SUPFAM" id="SSF56112">
    <property type="entry name" value="Protein kinase-like (PK-like)"/>
    <property type="match status" value="1"/>
</dbReference>
<dbReference type="GO" id="GO:0071011">
    <property type="term" value="C:precatalytic spliceosome"/>
    <property type="evidence" value="ECO:0007669"/>
    <property type="project" value="TreeGrafter"/>
</dbReference>
<dbReference type="GO" id="GO:0000398">
    <property type="term" value="P:mRNA splicing, via spliceosome"/>
    <property type="evidence" value="ECO:0007669"/>
    <property type="project" value="UniProtKB-UniRule"/>
</dbReference>
<feature type="region of interest" description="Disordered" evidence="9">
    <location>
        <begin position="479"/>
        <end position="508"/>
    </location>
</feature>
<dbReference type="PROSITE" id="PS50294">
    <property type="entry name" value="WD_REPEATS_REGION"/>
    <property type="match status" value="3"/>
</dbReference>
<evidence type="ECO:0000313" key="12">
    <source>
        <dbReference type="Proteomes" id="UP000286045"/>
    </source>
</evidence>
<keyword evidence="8" id="KW-0747">Spliceosome</keyword>
<dbReference type="GO" id="GO:0000974">
    <property type="term" value="C:Prp19 complex"/>
    <property type="evidence" value="ECO:0007669"/>
    <property type="project" value="TreeGrafter"/>
</dbReference>
<feature type="region of interest" description="Disordered" evidence="9">
    <location>
        <begin position="533"/>
        <end position="560"/>
    </location>
</feature>
<feature type="repeat" description="WD" evidence="6">
    <location>
        <begin position="659"/>
        <end position="690"/>
    </location>
</feature>
<dbReference type="Gene3D" id="2.130.10.10">
    <property type="entry name" value="YVTN repeat-like/Quinoprotein amine dehydrogenase"/>
    <property type="match status" value="1"/>
</dbReference>
<dbReference type="InterPro" id="IPR015943">
    <property type="entry name" value="WD40/YVTN_repeat-like_dom_sf"/>
</dbReference>
<evidence type="ECO:0000256" key="5">
    <source>
        <dbReference type="ARBA" id="ARBA00025726"/>
    </source>
</evidence>
<dbReference type="Pfam" id="PF00400">
    <property type="entry name" value="WD40"/>
    <property type="match status" value="3"/>
</dbReference>
<accession>A0A439CML1</accession>
<dbReference type="SUPFAM" id="SSF50978">
    <property type="entry name" value="WD40 repeat-like"/>
    <property type="match status" value="1"/>
</dbReference>
<dbReference type="PROSITE" id="PS00108">
    <property type="entry name" value="PROTEIN_KINASE_ST"/>
    <property type="match status" value="1"/>
</dbReference>
<keyword evidence="8" id="KW-0507">mRNA processing</keyword>
<evidence type="ECO:0000259" key="10">
    <source>
        <dbReference type="PROSITE" id="PS50011"/>
    </source>
</evidence>
<keyword evidence="8" id="KW-0539">Nucleus</keyword>
<evidence type="ECO:0000256" key="4">
    <source>
        <dbReference type="ARBA" id="ARBA00022840"/>
    </source>
</evidence>
<feature type="non-terminal residue" evidence="11">
    <location>
        <position position="690"/>
    </location>
</feature>
<dbReference type="GO" id="GO:0071013">
    <property type="term" value="C:catalytic step 2 spliceosome"/>
    <property type="evidence" value="ECO:0007669"/>
    <property type="project" value="TreeGrafter"/>
</dbReference>